<dbReference type="RefSeq" id="WP_394382095.1">
    <property type="nucleotide sequence ID" value="NZ_JBIGIB010000001.1"/>
</dbReference>
<gene>
    <name evidence="2" type="ORF">ACG01O_05480</name>
</gene>
<comment type="caution">
    <text evidence="2">The sequence shown here is derived from an EMBL/GenBank/DDBJ whole genome shotgun (WGS) entry which is preliminary data.</text>
</comment>
<evidence type="ECO:0000256" key="1">
    <source>
        <dbReference type="SAM" id="SignalP"/>
    </source>
</evidence>
<name>A0ABW7GVQ2_9BURK</name>
<proteinExistence type="predicted"/>
<protein>
    <submittedName>
        <fullName evidence="2">DUF885 domain-containing protein</fullName>
    </submittedName>
</protein>
<sequence>MRRRHTLRLIVSSLALTLSLPGWAASAESQRFHAWLDAEWELTLQRNPVLATSLGDARYNDRWVDTTTAAYRAEARRLLRAQLKALKGFRKDQLDAKDRVSYSMLLVDLEQELGGERFPEWMQPLSQIGGVPSFLAQLGSGQSLQPFSTTKDYDDWLQRLARAVPTLDGTVANLRAGLKAGVTQPRPVMDKVVPQLQALAVKDPEQSLFWGPIKNFPDAVPAADRERITAAMRRLLSEQVLPAYGRLLAFVRDEYTPRARRTTGWAALPDGQAWYAYRVRQNTTLPLSAEQIHAVGLKEVARILGEMDGVRRQVGFNGDLKAFFQRLQDDPRYYYAKPEDLLNGYRDLQKKINALTPKLFDIQPKADYEVREVEAFRAQSAAGASYEQASVDGSRPGVFYVNTFNLKAQPIFGMETLSLHEASPGHHFQISIAQEDQALPKFRRFGSHYTAYVEGWALYAESLGKELGLFTDPYQWYGRLADEQLRAMRLVVDTGLHAKGWTREQAIRYMLDNSSMAESDVVSEVERYIVWPGQALGYKIGQLEITKLRAEAEKALGAKFDIKGFHRVVLTAGQVPLPVLRELVQGWVAQRRTGG</sequence>
<reference evidence="2 3" key="1">
    <citation type="submission" date="2024-08" db="EMBL/GenBank/DDBJ databases">
        <authorList>
            <person name="Lu H."/>
        </authorList>
    </citation>
    <scope>NUCLEOTIDE SEQUENCE [LARGE SCALE GENOMIC DNA]</scope>
    <source>
        <strain evidence="2 3">BYS87W</strain>
    </source>
</reference>
<evidence type="ECO:0000313" key="3">
    <source>
        <dbReference type="Proteomes" id="UP001606303"/>
    </source>
</evidence>
<dbReference type="Pfam" id="PF05960">
    <property type="entry name" value="DUF885"/>
    <property type="match status" value="1"/>
</dbReference>
<feature type="chain" id="PRO_5046992235" evidence="1">
    <location>
        <begin position="25"/>
        <end position="595"/>
    </location>
</feature>
<accession>A0ABW7GVQ2</accession>
<keyword evidence="1" id="KW-0732">Signal</keyword>
<organism evidence="2 3">
    <name type="scientific">Pelomonas baiyunensis</name>
    <dbReference type="NCBI Taxonomy" id="3299026"/>
    <lineage>
        <taxon>Bacteria</taxon>
        <taxon>Pseudomonadati</taxon>
        <taxon>Pseudomonadota</taxon>
        <taxon>Betaproteobacteria</taxon>
        <taxon>Burkholderiales</taxon>
        <taxon>Sphaerotilaceae</taxon>
        <taxon>Roseateles</taxon>
    </lineage>
</organism>
<keyword evidence="3" id="KW-1185">Reference proteome</keyword>
<dbReference type="EMBL" id="JBIGIB010000001">
    <property type="protein sequence ID" value="MFG6466051.1"/>
    <property type="molecule type" value="Genomic_DNA"/>
</dbReference>
<dbReference type="Proteomes" id="UP001606303">
    <property type="component" value="Unassembled WGS sequence"/>
</dbReference>
<feature type="signal peptide" evidence="1">
    <location>
        <begin position="1"/>
        <end position="24"/>
    </location>
</feature>
<dbReference type="PANTHER" id="PTHR33361">
    <property type="entry name" value="GLR0591 PROTEIN"/>
    <property type="match status" value="1"/>
</dbReference>
<evidence type="ECO:0000313" key="2">
    <source>
        <dbReference type="EMBL" id="MFG6466051.1"/>
    </source>
</evidence>
<dbReference type="InterPro" id="IPR010281">
    <property type="entry name" value="DUF885"/>
</dbReference>
<dbReference type="PANTHER" id="PTHR33361:SF16">
    <property type="entry name" value="DUF885 DOMAIN-CONTAINING PROTEIN"/>
    <property type="match status" value="1"/>
</dbReference>